<dbReference type="AlphaFoldDB" id="A0A8K0GL44"/>
<proteinExistence type="predicted"/>
<evidence type="ECO:0000256" key="1">
    <source>
        <dbReference type="SAM" id="MobiDB-lite"/>
    </source>
</evidence>
<gene>
    <name evidence="3" type="ORF">ILUMI_04491</name>
</gene>
<feature type="compositionally biased region" description="Low complexity" evidence="1">
    <location>
        <begin position="67"/>
        <end position="80"/>
    </location>
</feature>
<reference evidence="3" key="1">
    <citation type="submission" date="2019-08" db="EMBL/GenBank/DDBJ databases">
        <title>The genome of the North American firefly Photinus pyralis.</title>
        <authorList>
            <consortium name="Photinus pyralis genome working group"/>
            <person name="Fallon T.R."/>
            <person name="Sander Lower S.E."/>
            <person name="Weng J.-K."/>
        </authorList>
    </citation>
    <scope>NUCLEOTIDE SEQUENCE</scope>
    <source>
        <strain evidence="3">TRF0915ILg1</strain>
        <tissue evidence="3">Whole body</tissue>
    </source>
</reference>
<keyword evidence="2" id="KW-0472">Membrane</keyword>
<sequence length="105" mass="12008">MTIIRITTMILLGTMSDGQSEDTHYVRFYHIMVPIFIVVILLKMGFFIFRGRTRSIVLVRSYQISRSNNPTTASSPSPQNDEPPSYEEATIDVPQNIRLTQNSNK</sequence>
<dbReference type="Proteomes" id="UP000801492">
    <property type="component" value="Unassembled WGS sequence"/>
</dbReference>
<protein>
    <submittedName>
        <fullName evidence="3">Uncharacterized protein</fullName>
    </submittedName>
</protein>
<keyword evidence="4" id="KW-1185">Reference proteome</keyword>
<organism evidence="3 4">
    <name type="scientific">Ignelater luminosus</name>
    <name type="common">Cucubano</name>
    <name type="synonym">Pyrophorus luminosus</name>
    <dbReference type="NCBI Taxonomy" id="2038154"/>
    <lineage>
        <taxon>Eukaryota</taxon>
        <taxon>Metazoa</taxon>
        <taxon>Ecdysozoa</taxon>
        <taxon>Arthropoda</taxon>
        <taxon>Hexapoda</taxon>
        <taxon>Insecta</taxon>
        <taxon>Pterygota</taxon>
        <taxon>Neoptera</taxon>
        <taxon>Endopterygota</taxon>
        <taxon>Coleoptera</taxon>
        <taxon>Polyphaga</taxon>
        <taxon>Elateriformia</taxon>
        <taxon>Elateroidea</taxon>
        <taxon>Elateridae</taxon>
        <taxon>Agrypninae</taxon>
        <taxon>Pyrophorini</taxon>
        <taxon>Ignelater</taxon>
    </lineage>
</organism>
<feature type="region of interest" description="Disordered" evidence="1">
    <location>
        <begin position="67"/>
        <end position="105"/>
    </location>
</feature>
<keyword evidence="2" id="KW-0812">Transmembrane</keyword>
<evidence type="ECO:0000313" key="4">
    <source>
        <dbReference type="Proteomes" id="UP000801492"/>
    </source>
</evidence>
<name>A0A8K0GL44_IGNLU</name>
<comment type="caution">
    <text evidence="3">The sequence shown here is derived from an EMBL/GenBank/DDBJ whole genome shotgun (WGS) entry which is preliminary data.</text>
</comment>
<evidence type="ECO:0000313" key="3">
    <source>
        <dbReference type="EMBL" id="KAF2901678.1"/>
    </source>
</evidence>
<dbReference type="EMBL" id="VTPC01001511">
    <property type="protein sequence ID" value="KAF2901678.1"/>
    <property type="molecule type" value="Genomic_DNA"/>
</dbReference>
<keyword evidence="2" id="KW-1133">Transmembrane helix</keyword>
<feature type="transmembrane region" description="Helical" evidence="2">
    <location>
        <begin position="28"/>
        <end position="49"/>
    </location>
</feature>
<evidence type="ECO:0000256" key="2">
    <source>
        <dbReference type="SAM" id="Phobius"/>
    </source>
</evidence>
<accession>A0A8K0GL44</accession>